<dbReference type="KEGG" id="sxn:IAG42_35155"/>
<gene>
    <name evidence="2" type="ORF">IAG42_35155</name>
</gene>
<evidence type="ECO:0000313" key="2">
    <source>
        <dbReference type="EMBL" id="QNS08325.1"/>
    </source>
</evidence>
<keyword evidence="3" id="KW-1185">Reference proteome</keyword>
<sequence length="266" mass="29283">MSTTTSPVPVLRGSGGTTLQADGDALVLRRWRKEKRIPLQAVRQVRAEGRALAVELTAPAGTTPTVFRVRGVSRVAATVFADAVTARLPEEREADGAALITEGTPTESEDEAYWRRLKICAWVVGLVTVGVAVAMAIVGSGFRAFLFLILNPMTLAIAVLGLYAMRTPYYEWYLPRYGITVEAVYRGPRSYAYTDLHGTLRTASVPGNAPTRWVAYHPDRPFVEAFAAYSWIRKVFRTLFCLAFLLVGLSLLAFNIYMAVDGFQRG</sequence>
<dbReference type="AlphaFoldDB" id="A0A7H1BHX0"/>
<feature type="transmembrane region" description="Helical" evidence="1">
    <location>
        <begin position="144"/>
        <end position="165"/>
    </location>
</feature>
<organism evidence="2 3">
    <name type="scientific">Streptomyces xanthii</name>
    <dbReference type="NCBI Taxonomy" id="2768069"/>
    <lineage>
        <taxon>Bacteria</taxon>
        <taxon>Bacillati</taxon>
        <taxon>Actinomycetota</taxon>
        <taxon>Actinomycetes</taxon>
        <taxon>Kitasatosporales</taxon>
        <taxon>Streptomycetaceae</taxon>
        <taxon>Streptomyces</taxon>
    </lineage>
</organism>
<keyword evidence="1" id="KW-1133">Transmembrane helix</keyword>
<evidence type="ECO:0000313" key="3">
    <source>
        <dbReference type="Proteomes" id="UP000516428"/>
    </source>
</evidence>
<protein>
    <submittedName>
        <fullName evidence="2">Uncharacterized protein</fullName>
    </submittedName>
</protein>
<proteinExistence type="predicted"/>
<feature type="transmembrane region" description="Helical" evidence="1">
    <location>
        <begin position="119"/>
        <end position="138"/>
    </location>
</feature>
<keyword evidence="1" id="KW-0812">Transmembrane</keyword>
<name>A0A7H1BHX0_9ACTN</name>
<dbReference type="RefSeq" id="WP_188340986.1">
    <property type="nucleotide sequence ID" value="NZ_CP061281.1"/>
</dbReference>
<keyword evidence="1" id="KW-0472">Membrane</keyword>
<reference evidence="2 3" key="1">
    <citation type="submission" date="2020-09" db="EMBL/GenBank/DDBJ databases">
        <title>A novel species.</title>
        <authorList>
            <person name="Gao J."/>
        </authorList>
    </citation>
    <scope>NUCLEOTIDE SEQUENCE [LARGE SCALE GENOMIC DNA]</scope>
    <source>
        <strain evidence="2 3">CRXT-Y-14</strain>
    </source>
</reference>
<feature type="transmembrane region" description="Helical" evidence="1">
    <location>
        <begin position="239"/>
        <end position="260"/>
    </location>
</feature>
<dbReference type="EMBL" id="CP061281">
    <property type="protein sequence ID" value="QNS08325.1"/>
    <property type="molecule type" value="Genomic_DNA"/>
</dbReference>
<evidence type="ECO:0000256" key="1">
    <source>
        <dbReference type="SAM" id="Phobius"/>
    </source>
</evidence>
<dbReference type="Proteomes" id="UP000516428">
    <property type="component" value="Chromosome"/>
</dbReference>
<accession>A0A7H1BHX0</accession>